<comment type="similarity">
    <text evidence="2">Belongs to the short-chain dehydrogenases/reductases (SDR) family.</text>
</comment>
<dbReference type="InterPro" id="IPR036291">
    <property type="entry name" value="NAD(P)-bd_dom_sf"/>
</dbReference>
<dbReference type="Proteomes" id="UP001205843">
    <property type="component" value="Unassembled WGS sequence"/>
</dbReference>
<evidence type="ECO:0000256" key="2">
    <source>
        <dbReference type="ARBA" id="ARBA00006484"/>
    </source>
</evidence>
<dbReference type="AlphaFoldDB" id="A0AAE3G4R3"/>
<dbReference type="GO" id="GO:0004300">
    <property type="term" value="F:enoyl-CoA hydratase activity"/>
    <property type="evidence" value="ECO:0007669"/>
    <property type="project" value="UniProtKB-ARBA"/>
</dbReference>
<dbReference type="InterPro" id="IPR050259">
    <property type="entry name" value="SDR"/>
</dbReference>
<name>A0AAE3G4R3_9GAMM</name>
<dbReference type="InterPro" id="IPR029069">
    <property type="entry name" value="HotDog_dom_sf"/>
</dbReference>
<evidence type="ECO:0000259" key="3">
    <source>
        <dbReference type="Pfam" id="PF01575"/>
    </source>
</evidence>
<dbReference type="PRINTS" id="PR00081">
    <property type="entry name" value="GDHRDH"/>
</dbReference>
<sequence>MDELSRTVHLSVTDAVIDAFADITGDRSALHTDPEFARRSRFRGRVAHGMLPALALVLLDDLFPASRVRLTTVKGRFLRAVMPGDTLRLELRVKPTTPGAAEFSADWYRIDDQDRTTRISGTLALLSGVGGEKRPARTDGHTPPLIEELDLSVEELEGRSERIRFRADLAMSRALAERVLQPMGVGAESLPSPQLLLMVMLSTLVGMRLPGRRATFLGFALDFSQTEGLEGVCDLRGQVTRLLPAATLLKADVSLKCDGEAVGSGTFEALVNEPASVMPSVMALRSEWLPLGLDGKVAVVVGGSRGLGETTAKFLALLGAHVTFTYFQGPLDAERVLDEITDAGGVARTQVCDVRDEASVDALFGSVLAHHDRLDILVNCAVHAFTPHSITSTRLPDFSAELAVSVLGLHTVCSRALPIMRRGGGGKIISFSSLAVRSPVSGQAVYIAAKAAVEGYTRTLALEAAADNVQVNLVAPAMTETDLVRAIPEAYRIRLREEAGAGRPVTPGDVAQAVAFLASHWSDAITGQTLTLSGGSRQIVD</sequence>
<dbReference type="EMBL" id="JALJXV010000007">
    <property type="protein sequence ID" value="MCP1675796.1"/>
    <property type="molecule type" value="Genomic_DNA"/>
</dbReference>
<organism evidence="4 5">
    <name type="scientific">Natronocella acetinitrilica</name>
    <dbReference type="NCBI Taxonomy" id="414046"/>
    <lineage>
        <taxon>Bacteria</taxon>
        <taxon>Pseudomonadati</taxon>
        <taxon>Pseudomonadota</taxon>
        <taxon>Gammaproteobacteria</taxon>
        <taxon>Chromatiales</taxon>
        <taxon>Ectothiorhodospiraceae</taxon>
        <taxon>Natronocella</taxon>
    </lineage>
</organism>
<dbReference type="InterPro" id="IPR002539">
    <property type="entry name" value="MaoC-like_dom"/>
</dbReference>
<reference evidence="4" key="1">
    <citation type="submission" date="2022-03" db="EMBL/GenBank/DDBJ databases">
        <title>Genomic Encyclopedia of Type Strains, Phase III (KMG-III): the genomes of soil and plant-associated and newly described type strains.</title>
        <authorList>
            <person name="Whitman W."/>
        </authorList>
    </citation>
    <scope>NUCLEOTIDE SEQUENCE</scope>
    <source>
        <strain evidence="4">ANL 6-2</strain>
    </source>
</reference>
<dbReference type="PANTHER" id="PTHR42879">
    <property type="entry name" value="3-OXOACYL-(ACYL-CARRIER-PROTEIN) REDUCTASE"/>
    <property type="match status" value="1"/>
</dbReference>
<dbReference type="Pfam" id="PF13561">
    <property type="entry name" value="adh_short_C2"/>
    <property type="match status" value="1"/>
</dbReference>
<gene>
    <name evidence="4" type="ORF">J2T57_002951</name>
</gene>
<comment type="caution">
    <text evidence="4">The sequence shown here is derived from an EMBL/GenBank/DDBJ whole genome shotgun (WGS) entry which is preliminary data.</text>
</comment>
<dbReference type="InterPro" id="IPR002347">
    <property type="entry name" value="SDR_fam"/>
</dbReference>
<dbReference type="SUPFAM" id="SSF51735">
    <property type="entry name" value="NAD(P)-binding Rossmann-fold domains"/>
    <property type="match status" value="1"/>
</dbReference>
<dbReference type="SUPFAM" id="SSF54637">
    <property type="entry name" value="Thioesterase/thiol ester dehydrase-isomerase"/>
    <property type="match status" value="1"/>
</dbReference>
<accession>A0AAE3G4R3</accession>
<evidence type="ECO:0000313" key="5">
    <source>
        <dbReference type="Proteomes" id="UP001205843"/>
    </source>
</evidence>
<dbReference type="PANTHER" id="PTHR42879:SF2">
    <property type="entry name" value="3-OXOACYL-[ACYL-CARRIER-PROTEIN] REDUCTASE FABG"/>
    <property type="match status" value="1"/>
</dbReference>
<evidence type="ECO:0000313" key="4">
    <source>
        <dbReference type="EMBL" id="MCP1675796.1"/>
    </source>
</evidence>
<dbReference type="Gene3D" id="3.10.129.10">
    <property type="entry name" value="Hotdog Thioesterase"/>
    <property type="match status" value="1"/>
</dbReference>
<dbReference type="Gene3D" id="3.40.50.720">
    <property type="entry name" value="NAD(P)-binding Rossmann-like Domain"/>
    <property type="match status" value="1"/>
</dbReference>
<evidence type="ECO:0000256" key="1">
    <source>
        <dbReference type="ARBA" id="ARBA00005005"/>
    </source>
</evidence>
<dbReference type="RefSeq" id="WP_253479634.1">
    <property type="nucleotide sequence ID" value="NZ_JALJXV010000007.1"/>
</dbReference>
<dbReference type="CDD" id="cd03441">
    <property type="entry name" value="R_hydratase_like"/>
    <property type="match status" value="1"/>
</dbReference>
<dbReference type="PRINTS" id="PR00080">
    <property type="entry name" value="SDRFAMILY"/>
</dbReference>
<dbReference type="CDD" id="cd05233">
    <property type="entry name" value="SDR_c"/>
    <property type="match status" value="1"/>
</dbReference>
<protein>
    <submittedName>
        <fullName evidence="4">NAD(P)-dependent dehydrogenase (Short-subunit alcohol dehydrogenase family)/acyl dehydratase</fullName>
    </submittedName>
</protein>
<keyword evidence="5" id="KW-1185">Reference proteome</keyword>
<comment type="pathway">
    <text evidence="1">Lipid metabolism; fatty acid beta-oxidation.</text>
</comment>
<feature type="domain" description="MaoC-like" evidence="3">
    <location>
        <begin position="8"/>
        <end position="94"/>
    </location>
</feature>
<dbReference type="FunFam" id="3.40.50.720:FF:000084">
    <property type="entry name" value="Short-chain dehydrogenase reductase"/>
    <property type="match status" value="1"/>
</dbReference>
<dbReference type="Pfam" id="PF01575">
    <property type="entry name" value="MaoC_dehydratas"/>
    <property type="match status" value="1"/>
</dbReference>
<proteinExistence type="inferred from homology"/>